<dbReference type="Pfam" id="PF00370">
    <property type="entry name" value="FGGY_N"/>
    <property type="match status" value="1"/>
</dbReference>
<reference evidence="6 7" key="1">
    <citation type="submission" date="2007-10" db="EMBL/GenBank/DDBJ databases">
        <authorList>
            <person name="Wagner-Dobler I."/>
            <person name="Ferriera S."/>
            <person name="Johnson J."/>
            <person name="Kravitz S."/>
            <person name="Beeson K."/>
            <person name="Sutton G."/>
            <person name="Rogers Y.-H."/>
            <person name="Friedman R."/>
            <person name="Frazier M."/>
            <person name="Venter J.C."/>
        </authorList>
    </citation>
    <scope>NUCLEOTIDE SEQUENCE [LARGE SCALE GENOMIC DNA]</scope>
    <source>
        <strain evidence="6 7">DFL-43</strain>
    </source>
</reference>
<dbReference type="InterPro" id="IPR018484">
    <property type="entry name" value="FGGY_N"/>
</dbReference>
<protein>
    <submittedName>
        <fullName evidence="6">FGGY-family pentulose kinase</fullName>
        <ecNumber evidence="6">2.7.1.47</ecNumber>
    </submittedName>
</protein>
<gene>
    <name evidence="6" type="ORF">HPDFL43_17436</name>
</gene>
<evidence type="ECO:0000259" key="4">
    <source>
        <dbReference type="Pfam" id="PF00370"/>
    </source>
</evidence>
<dbReference type="EC" id="2.7.1.47" evidence="6"/>
<dbReference type="OrthoDB" id="9805576at2"/>
<dbReference type="eggNOG" id="COG1069">
    <property type="taxonomic scope" value="Bacteria"/>
</dbReference>
<dbReference type="FunFam" id="3.30.420.40:FF:000101">
    <property type="entry name" value="FGGY carbohydrate kinase domain-containing protein"/>
    <property type="match status" value="1"/>
</dbReference>
<dbReference type="Proteomes" id="UP000004291">
    <property type="component" value="Chromosome"/>
</dbReference>
<dbReference type="RefSeq" id="WP_007199238.1">
    <property type="nucleotide sequence ID" value="NZ_CM002917.1"/>
</dbReference>
<comment type="caution">
    <text evidence="6">The sequence shown here is derived from an EMBL/GenBank/DDBJ whole genome shotgun (WGS) entry which is preliminary data.</text>
</comment>
<dbReference type="EMBL" id="ABIA03000004">
    <property type="protein sequence ID" value="EDQ33281.1"/>
    <property type="molecule type" value="Genomic_DNA"/>
</dbReference>
<keyword evidence="3 6" id="KW-0418">Kinase</keyword>
<comment type="similarity">
    <text evidence="1">Belongs to the FGGY kinase family.</text>
</comment>
<dbReference type="InterPro" id="IPR006003">
    <property type="entry name" value="FGGY_RbtK-like"/>
</dbReference>
<evidence type="ECO:0000256" key="2">
    <source>
        <dbReference type="ARBA" id="ARBA00022679"/>
    </source>
</evidence>
<dbReference type="STRING" id="411684.HPDFL43_17436"/>
<feature type="domain" description="Carbohydrate kinase FGGY N-terminal" evidence="4">
    <location>
        <begin position="6"/>
        <end position="263"/>
    </location>
</feature>
<evidence type="ECO:0000256" key="3">
    <source>
        <dbReference type="ARBA" id="ARBA00022777"/>
    </source>
</evidence>
<sequence length="541" mass="57323">MAGPFFVGVDVGTGSARAGIFDAVGTLLASRKHDIRMWRETGEIAEQSSVNIWDAVCRSVRDCVAQAGVQADQIKGLGFDAACSLVMLDGQMQPLSVSLTKDAERNVIVWMDHRAMDQAERINAAGHRVLDYVGGRISPEMQTPKLLWLKENLPENFALAGQFFDLADFLTWAATGSLTRSACTVACKWTYLGHEDRWDSSYFRQIGLEELASEDYARIGQTIVAPGTPLGNGLSDAAAKALGLRPGTPVGAGLIDAHAGGIGTVGADKDSGPEVMMGYVFGTSACTMASSVQPHFVSGVWGPYYSAMVPGLWLSEGGQSAAGEAIAHLISCHPARAEAQARADAANQTVQAYLISEAQRRCPDLSSAVTMAGARIIVPEFLGNRAPYADPHATAVVSGLTLETGFDDLLASYIAGIFGVGYGLRQIIEAQRAHDFAPHAVVISGGAGESDMMKQLLADASGVPILSITCPEPVLLGAAMLGGVASGHYGSLQDCMKTMSHIGKRFEPAGEGFARHHDARFKAYLALQHADRDLRTALKDL</sequence>
<dbReference type="InterPro" id="IPR043129">
    <property type="entry name" value="ATPase_NBD"/>
</dbReference>
<evidence type="ECO:0000259" key="5">
    <source>
        <dbReference type="Pfam" id="PF02782"/>
    </source>
</evidence>
<dbReference type="GO" id="GO:0019321">
    <property type="term" value="P:pentose metabolic process"/>
    <property type="evidence" value="ECO:0007669"/>
    <property type="project" value="TreeGrafter"/>
</dbReference>
<dbReference type="GO" id="GO:0005737">
    <property type="term" value="C:cytoplasm"/>
    <property type="evidence" value="ECO:0007669"/>
    <property type="project" value="TreeGrafter"/>
</dbReference>
<dbReference type="Gene3D" id="3.30.420.40">
    <property type="match status" value="1"/>
</dbReference>
<evidence type="ECO:0000313" key="6">
    <source>
        <dbReference type="EMBL" id="EDQ33281.1"/>
    </source>
</evidence>
<dbReference type="CDD" id="cd07782">
    <property type="entry name" value="ASKHA_NBD_FGGY_D-RBK"/>
    <property type="match status" value="1"/>
</dbReference>
<dbReference type="InterPro" id="IPR018485">
    <property type="entry name" value="FGGY_C"/>
</dbReference>
<dbReference type="NCBIfam" id="TIGR01315">
    <property type="entry name" value="5C_CHO_kinase"/>
    <property type="match status" value="1"/>
</dbReference>
<feature type="domain" description="Carbohydrate kinase FGGY C-terminal" evidence="5">
    <location>
        <begin position="279"/>
        <end position="485"/>
    </location>
</feature>
<dbReference type="PANTHER" id="PTHR43435:SF4">
    <property type="entry name" value="FGGY CARBOHYDRATE KINASE DOMAIN-CONTAINING PROTEIN"/>
    <property type="match status" value="1"/>
</dbReference>
<dbReference type="GO" id="GO:0019150">
    <property type="term" value="F:D-ribulokinase activity"/>
    <property type="evidence" value="ECO:0007669"/>
    <property type="project" value="UniProtKB-EC"/>
</dbReference>
<name>A9D8E5_HOEPD</name>
<dbReference type="HOGENOM" id="CLU_009281_10_2_5"/>
<dbReference type="PANTHER" id="PTHR43435">
    <property type="entry name" value="RIBULOKINASE"/>
    <property type="match status" value="1"/>
</dbReference>
<dbReference type="PIRSF" id="PIRSF000538">
    <property type="entry name" value="GlpK"/>
    <property type="match status" value="1"/>
</dbReference>
<accession>A9D8E5</accession>
<evidence type="ECO:0000256" key="1">
    <source>
        <dbReference type="ARBA" id="ARBA00009156"/>
    </source>
</evidence>
<dbReference type="SUPFAM" id="SSF53067">
    <property type="entry name" value="Actin-like ATPase domain"/>
    <property type="match status" value="2"/>
</dbReference>
<dbReference type="InterPro" id="IPR000577">
    <property type="entry name" value="Carb_kinase_FGGY"/>
</dbReference>
<dbReference type="Gene3D" id="1.20.58.2240">
    <property type="match status" value="1"/>
</dbReference>
<evidence type="ECO:0000313" key="7">
    <source>
        <dbReference type="Proteomes" id="UP000004291"/>
    </source>
</evidence>
<reference evidence="6 7" key="2">
    <citation type="submission" date="2012-06" db="EMBL/GenBank/DDBJ databases">
        <authorList>
            <person name="Fiebig A."/>
        </authorList>
    </citation>
    <scope>NUCLEOTIDE SEQUENCE [LARGE SCALE GENOMIC DNA]</scope>
    <source>
        <strain evidence="6 7">DFL-43</strain>
    </source>
</reference>
<organism evidence="6 7">
    <name type="scientific">Hoeflea phototrophica (strain DSM 17068 / NCIMB 14078 / DFL-43)</name>
    <dbReference type="NCBI Taxonomy" id="411684"/>
    <lineage>
        <taxon>Bacteria</taxon>
        <taxon>Pseudomonadati</taxon>
        <taxon>Pseudomonadota</taxon>
        <taxon>Alphaproteobacteria</taxon>
        <taxon>Hyphomicrobiales</taxon>
        <taxon>Rhizobiaceae</taxon>
        <taxon>Hoeflea</taxon>
    </lineage>
</organism>
<keyword evidence="7" id="KW-1185">Reference proteome</keyword>
<dbReference type="AlphaFoldDB" id="A9D8E5"/>
<proteinExistence type="inferred from homology"/>
<dbReference type="Pfam" id="PF02782">
    <property type="entry name" value="FGGY_C"/>
    <property type="match status" value="1"/>
</dbReference>
<keyword evidence="2 6" id="KW-0808">Transferase</keyword>